<evidence type="ECO:0000256" key="1">
    <source>
        <dbReference type="ARBA" id="ARBA00010688"/>
    </source>
</evidence>
<dbReference type="AlphaFoldDB" id="A0A6N2TUC6"/>
<dbReference type="CDD" id="cd01167">
    <property type="entry name" value="bac_FRK"/>
    <property type="match status" value="1"/>
</dbReference>
<keyword evidence="4 7" id="KW-0418">Kinase</keyword>
<dbReference type="Pfam" id="PF00294">
    <property type="entry name" value="PfkB"/>
    <property type="match status" value="1"/>
</dbReference>
<feature type="domain" description="Carbohydrate kinase PfkB" evidence="6">
    <location>
        <begin position="7"/>
        <end position="308"/>
    </location>
</feature>
<dbReference type="InterPro" id="IPR011611">
    <property type="entry name" value="PfkB_dom"/>
</dbReference>
<reference evidence="7" key="1">
    <citation type="submission" date="2019-11" db="EMBL/GenBank/DDBJ databases">
        <authorList>
            <person name="Feng L."/>
        </authorList>
    </citation>
    <scope>NUCLEOTIDE SEQUENCE</scope>
    <source>
        <strain evidence="7">AundefinedLFYP135</strain>
    </source>
</reference>
<name>A0A6N2TUC6_9FIRM</name>
<evidence type="ECO:0000256" key="2">
    <source>
        <dbReference type="ARBA" id="ARBA00022679"/>
    </source>
</evidence>
<evidence type="ECO:0000313" key="7">
    <source>
        <dbReference type="EMBL" id="VYT08887.1"/>
    </source>
</evidence>
<evidence type="ECO:0000256" key="3">
    <source>
        <dbReference type="ARBA" id="ARBA00022741"/>
    </source>
</evidence>
<dbReference type="EC" id="2.7.1.92" evidence="7"/>
<accession>A0A6N2TUC6</accession>
<sequence length="322" mass="34948">MEKIWDVTALGELLVDFTPLESRGPNPAFEANPGGAPCNVLAMLSALGRKTAFIGKVGADYFGGMLHSALEELGISAEGLLHDRTYNTTLAFVHNDTAGERSFSFYRKPGADSMLRSQEVPFSLIEQSRIFHFGTLSMTDEPALEATRKALDCAKGCGALISFDPNLRPPLWESLAIAKDRMREGFSACDVLKIAGEELNFITGIGDQNRAALFLMDHYQIPLVFVTSGREGSAAYYPGGILRQETFLDVPTVDTTGAGDIFFGCMLDTILRLGPEGFSPQEMQEALRFASAAAAIVTTRPGAMRSVPRREEVDAFLNGHPL</sequence>
<evidence type="ECO:0000259" key="6">
    <source>
        <dbReference type="Pfam" id="PF00294"/>
    </source>
</evidence>
<organism evidence="7">
    <name type="scientific">uncultured Anaerotruncus sp</name>
    <dbReference type="NCBI Taxonomy" id="905011"/>
    <lineage>
        <taxon>Bacteria</taxon>
        <taxon>Bacillati</taxon>
        <taxon>Bacillota</taxon>
        <taxon>Clostridia</taxon>
        <taxon>Eubacteriales</taxon>
        <taxon>Oscillospiraceae</taxon>
        <taxon>Anaerotruncus</taxon>
        <taxon>environmental samples</taxon>
    </lineage>
</organism>
<keyword evidence="3" id="KW-0547">Nucleotide-binding</keyword>
<dbReference type="PANTHER" id="PTHR43085:SF1">
    <property type="entry name" value="PSEUDOURIDINE KINASE-RELATED"/>
    <property type="match status" value="1"/>
</dbReference>
<dbReference type="Gene3D" id="3.40.1190.20">
    <property type="match status" value="1"/>
</dbReference>
<dbReference type="InterPro" id="IPR050306">
    <property type="entry name" value="PfkB_Carbo_kinase"/>
</dbReference>
<evidence type="ECO:0000256" key="5">
    <source>
        <dbReference type="ARBA" id="ARBA00022840"/>
    </source>
</evidence>
<keyword evidence="5" id="KW-0067">ATP-binding</keyword>
<keyword evidence="2 7" id="KW-0808">Transferase</keyword>
<dbReference type="GO" id="GO:0047590">
    <property type="term" value="F:5-dehydro-2-deoxygluconokinase activity"/>
    <property type="evidence" value="ECO:0007669"/>
    <property type="project" value="UniProtKB-EC"/>
</dbReference>
<dbReference type="GO" id="GO:0005524">
    <property type="term" value="F:ATP binding"/>
    <property type="evidence" value="ECO:0007669"/>
    <property type="project" value="UniProtKB-KW"/>
</dbReference>
<dbReference type="SUPFAM" id="SSF53613">
    <property type="entry name" value="Ribokinase-like"/>
    <property type="match status" value="1"/>
</dbReference>
<gene>
    <name evidence="7" type="primary">iolC</name>
    <name evidence="7" type="ORF">AULFYP135_01594</name>
</gene>
<dbReference type="InterPro" id="IPR029056">
    <property type="entry name" value="Ribokinase-like"/>
</dbReference>
<proteinExistence type="inferred from homology"/>
<dbReference type="PANTHER" id="PTHR43085">
    <property type="entry name" value="HEXOKINASE FAMILY MEMBER"/>
    <property type="match status" value="1"/>
</dbReference>
<dbReference type="EMBL" id="CACRSL010000003">
    <property type="protein sequence ID" value="VYT08887.1"/>
    <property type="molecule type" value="Genomic_DNA"/>
</dbReference>
<evidence type="ECO:0000256" key="4">
    <source>
        <dbReference type="ARBA" id="ARBA00022777"/>
    </source>
</evidence>
<protein>
    <submittedName>
        <fullName evidence="7">5-dehydro-2-deoxygluconokinase</fullName>
        <ecNumber evidence="7">2.7.1.92</ecNumber>
    </submittedName>
</protein>
<comment type="similarity">
    <text evidence="1">Belongs to the carbohydrate kinase PfkB family.</text>
</comment>